<keyword evidence="1" id="KW-0732">Signal</keyword>
<sequence>MHFFSTELLCLASVLLIPASAAPTSTAEEMVPVHFARNLLDAAHNSVDKHNSQLVRRTCTGAYENYLQCYNSEAARCLHCSSEKPKESLTCLNSCFSEVTEFCGKLCPAKNGSV</sequence>
<dbReference type="Proteomes" id="UP000572817">
    <property type="component" value="Unassembled WGS sequence"/>
</dbReference>
<evidence type="ECO:0000313" key="3">
    <source>
        <dbReference type="Proteomes" id="UP000572817"/>
    </source>
</evidence>
<feature type="chain" id="PRO_5034567121" evidence="1">
    <location>
        <begin position="22"/>
        <end position="114"/>
    </location>
</feature>
<keyword evidence="3" id="KW-1185">Reference proteome</keyword>
<dbReference type="EMBL" id="WWBZ02000051">
    <property type="protein sequence ID" value="KAF4304471.1"/>
    <property type="molecule type" value="Genomic_DNA"/>
</dbReference>
<organism evidence="2 3">
    <name type="scientific">Botryosphaeria dothidea</name>
    <dbReference type="NCBI Taxonomy" id="55169"/>
    <lineage>
        <taxon>Eukaryota</taxon>
        <taxon>Fungi</taxon>
        <taxon>Dikarya</taxon>
        <taxon>Ascomycota</taxon>
        <taxon>Pezizomycotina</taxon>
        <taxon>Dothideomycetes</taxon>
        <taxon>Dothideomycetes incertae sedis</taxon>
        <taxon>Botryosphaeriales</taxon>
        <taxon>Botryosphaeriaceae</taxon>
        <taxon>Botryosphaeria</taxon>
    </lineage>
</organism>
<evidence type="ECO:0000313" key="2">
    <source>
        <dbReference type="EMBL" id="KAF4304471.1"/>
    </source>
</evidence>
<proteinExistence type="predicted"/>
<gene>
    <name evidence="2" type="ORF">GTA08_BOTSDO07514</name>
</gene>
<reference evidence="2" key="1">
    <citation type="submission" date="2020-04" db="EMBL/GenBank/DDBJ databases">
        <title>Genome Assembly and Annotation of Botryosphaeria dothidea sdau 11-99, a Latent Pathogen of Apple Fruit Ring Rot in China.</title>
        <authorList>
            <person name="Yu C."/>
            <person name="Diao Y."/>
            <person name="Lu Q."/>
            <person name="Zhao J."/>
            <person name="Cui S."/>
            <person name="Peng C."/>
            <person name="He B."/>
            <person name="Liu H."/>
        </authorList>
    </citation>
    <scope>NUCLEOTIDE SEQUENCE [LARGE SCALE GENOMIC DNA]</scope>
    <source>
        <strain evidence="2">Sdau11-99</strain>
    </source>
</reference>
<comment type="caution">
    <text evidence="2">The sequence shown here is derived from an EMBL/GenBank/DDBJ whole genome shotgun (WGS) entry which is preliminary data.</text>
</comment>
<feature type="signal peptide" evidence="1">
    <location>
        <begin position="1"/>
        <end position="21"/>
    </location>
</feature>
<evidence type="ECO:0000256" key="1">
    <source>
        <dbReference type="SAM" id="SignalP"/>
    </source>
</evidence>
<dbReference type="AlphaFoldDB" id="A0A8H4INR8"/>
<name>A0A8H4INR8_9PEZI</name>
<accession>A0A8H4INR8</accession>
<protein>
    <submittedName>
        <fullName evidence="2">Uncharacterized protein</fullName>
    </submittedName>
</protein>